<keyword evidence="1" id="KW-0732">Signal</keyword>
<evidence type="ECO:0000313" key="2">
    <source>
        <dbReference type="EMBL" id="EGQ75369.1"/>
    </source>
</evidence>
<dbReference type="RefSeq" id="WP_003779733.1">
    <property type="nucleotide sequence ID" value="NZ_CP094241.1"/>
</dbReference>
<reference evidence="2 4" key="1">
    <citation type="submission" date="2011-05" db="EMBL/GenBank/DDBJ databases">
        <authorList>
            <person name="Muzny D."/>
            <person name="Qin X."/>
            <person name="Deng J."/>
            <person name="Jiang H."/>
            <person name="Liu Y."/>
            <person name="Qu J."/>
            <person name="Song X.-Z."/>
            <person name="Zhang L."/>
            <person name="Thornton R."/>
            <person name="Coyle M."/>
            <person name="Francisco L."/>
            <person name="Jackson L."/>
            <person name="Javaid M."/>
            <person name="Korchina V."/>
            <person name="Kovar C."/>
            <person name="Mata R."/>
            <person name="Mathew T."/>
            <person name="Ngo R."/>
            <person name="Nguyen L."/>
            <person name="Nguyen N."/>
            <person name="Okwuonu G."/>
            <person name="Ongeri F."/>
            <person name="Pham C."/>
            <person name="Simmons D."/>
            <person name="Wilczek-Boney K."/>
            <person name="Hale W."/>
            <person name="Jakkamsetti A."/>
            <person name="Pham P."/>
            <person name="Ruth R."/>
            <person name="San Lucas F."/>
            <person name="Warren J."/>
            <person name="Zhang J."/>
            <person name="Zhao Z."/>
            <person name="Zhou C."/>
            <person name="Zhu D."/>
            <person name="Lee S."/>
            <person name="Bess C."/>
            <person name="Blankenburg K."/>
            <person name="Forbes L."/>
            <person name="Fu Q."/>
            <person name="Gubbala S."/>
            <person name="Hirani K."/>
            <person name="Jayaseelan J.C."/>
            <person name="Lara F."/>
            <person name="Munidasa M."/>
            <person name="Palculict T."/>
            <person name="Patil S."/>
            <person name="Pu L.-L."/>
            <person name="Saada N."/>
            <person name="Tang L."/>
            <person name="Weissenberger G."/>
            <person name="Zhu Y."/>
            <person name="Hemphill L."/>
            <person name="Shang Y."/>
            <person name="Youmans B."/>
            <person name="Ayvaz T."/>
            <person name="Ross M."/>
            <person name="Santibanez J."/>
            <person name="Aqrawi P."/>
            <person name="Gross S."/>
            <person name="Joshi V."/>
            <person name="Fowler G."/>
            <person name="Nazareth L."/>
            <person name="Reid J."/>
            <person name="Worley K."/>
            <person name="Petrosino J."/>
            <person name="Highlander S."/>
            <person name="Gibbs R."/>
        </authorList>
    </citation>
    <scope>NUCLEOTIDE SEQUENCE [LARGE SCALE GENOMIC DNA]</scope>
    <source>
        <strain evidence="2 4">ATCC 33926</strain>
    </source>
</reference>
<proteinExistence type="predicted"/>
<accession>A0AA36XJB4</accession>
<protein>
    <recommendedName>
        <fullName evidence="6">Lipoprotein</fullName>
    </recommendedName>
</protein>
<keyword evidence="5" id="KW-1185">Reference proteome</keyword>
<name>A0AA36XJB4_9NEIS</name>
<organism evidence="2 4">
    <name type="scientific">Neisseria macacae ATCC 33926</name>
    <dbReference type="NCBI Taxonomy" id="997348"/>
    <lineage>
        <taxon>Bacteria</taxon>
        <taxon>Pseudomonadati</taxon>
        <taxon>Pseudomonadota</taxon>
        <taxon>Betaproteobacteria</taxon>
        <taxon>Neisseriales</taxon>
        <taxon>Neisseriaceae</taxon>
        <taxon>Neisseria</taxon>
    </lineage>
</organism>
<dbReference type="EMBL" id="AFQE01000121">
    <property type="protein sequence ID" value="EGQ75369.1"/>
    <property type="molecule type" value="Genomic_DNA"/>
</dbReference>
<evidence type="ECO:0000313" key="5">
    <source>
        <dbReference type="Proteomes" id="UP000829455"/>
    </source>
</evidence>
<evidence type="ECO:0000313" key="4">
    <source>
        <dbReference type="Proteomes" id="UP000004982"/>
    </source>
</evidence>
<sequence>MIFSQLNRAILFVFSLTALAACGVGPAASQETLADQNSKKEPAVSSQKTDKDKCYINYPKEQKHLAEAECLTLPISSKTWFQSYPRLSNGFLDLNKIKAPKDVKEYIYAVPTSVPEHAKVLGVIPYNDSFAWLVVAINGESEESEGNSIVEQKYDIYPVNRKDGSIVQDHTGLPTLGSIDVIYESFYDNKKLLRPPFNFKKIDGILSYHVADTLSLKPQGKCVMEFELSKEFILKTDRVCYEFHQGKKSISSKDKTIWKLNPESMKFEDQEISSEN</sequence>
<dbReference type="Proteomes" id="UP000004982">
    <property type="component" value="Unassembled WGS sequence"/>
</dbReference>
<evidence type="ECO:0000313" key="3">
    <source>
        <dbReference type="EMBL" id="UNV85242.1"/>
    </source>
</evidence>
<reference evidence="3 5" key="2">
    <citation type="submission" date="2022-03" db="EMBL/GenBank/DDBJ databases">
        <title>Genome sequencing of Neisseria macacae.</title>
        <authorList>
            <person name="Baek M.-G."/>
        </authorList>
    </citation>
    <scope>NUCLEOTIDE SEQUENCE [LARGE SCALE GENOMIC DNA]</scope>
    <source>
        <strain evidence="3 5">ATCC 33926</strain>
    </source>
</reference>
<feature type="signal peptide" evidence="1">
    <location>
        <begin position="1"/>
        <end position="20"/>
    </location>
</feature>
<gene>
    <name evidence="2" type="ORF">HMPREF9418_2454</name>
    <name evidence="3" type="ORF">MON40_01560</name>
</gene>
<feature type="chain" id="PRO_5041377382" description="Lipoprotein" evidence="1">
    <location>
        <begin position="21"/>
        <end position="276"/>
    </location>
</feature>
<dbReference type="EMBL" id="CP094241">
    <property type="protein sequence ID" value="UNV85242.1"/>
    <property type="molecule type" value="Genomic_DNA"/>
</dbReference>
<dbReference type="Proteomes" id="UP000829455">
    <property type="component" value="Chromosome"/>
</dbReference>
<evidence type="ECO:0000256" key="1">
    <source>
        <dbReference type="SAM" id="SignalP"/>
    </source>
</evidence>
<dbReference type="AlphaFoldDB" id="A0AA36XJB4"/>
<evidence type="ECO:0008006" key="6">
    <source>
        <dbReference type="Google" id="ProtNLM"/>
    </source>
</evidence>